<keyword evidence="5 8" id="KW-0812">Transmembrane</keyword>
<keyword evidence="12" id="KW-1185">Reference proteome</keyword>
<dbReference type="InterPro" id="IPR000515">
    <property type="entry name" value="MetI-like"/>
</dbReference>
<evidence type="ECO:0000313" key="11">
    <source>
        <dbReference type="EMBL" id="XAE53182.1"/>
    </source>
</evidence>
<evidence type="ECO:0000313" key="12">
    <source>
        <dbReference type="Proteomes" id="UP001448498"/>
    </source>
</evidence>
<evidence type="ECO:0000256" key="8">
    <source>
        <dbReference type="RuleBase" id="RU363032"/>
    </source>
</evidence>
<dbReference type="Gene3D" id="1.10.3720.10">
    <property type="entry name" value="MetI-like"/>
    <property type="match status" value="1"/>
</dbReference>
<comment type="subcellular location">
    <subcellularLocation>
        <location evidence="1 8">Cell membrane</location>
        <topology evidence="1 8">Multi-pass membrane protein</topology>
    </subcellularLocation>
</comment>
<feature type="transmembrane region" description="Helical" evidence="8">
    <location>
        <begin position="240"/>
        <end position="261"/>
    </location>
</feature>
<evidence type="ECO:0000256" key="2">
    <source>
        <dbReference type="ARBA" id="ARBA00007069"/>
    </source>
</evidence>
<accession>A0ABZ3DVJ5</accession>
<dbReference type="Pfam" id="PF00528">
    <property type="entry name" value="BPD_transp_1"/>
    <property type="match status" value="1"/>
</dbReference>
<evidence type="ECO:0000256" key="1">
    <source>
        <dbReference type="ARBA" id="ARBA00004651"/>
    </source>
</evidence>
<dbReference type="EMBL" id="CP109823">
    <property type="protein sequence ID" value="XAE53182.1"/>
    <property type="molecule type" value="Genomic_DNA"/>
</dbReference>
<protein>
    <submittedName>
        <fullName evidence="11">ABC transporter permease subunit</fullName>
    </submittedName>
</protein>
<dbReference type="PROSITE" id="PS50928">
    <property type="entry name" value="ABC_TM1"/>
    <property type="match status" value="1"/>
</dbReference>
<dbReference type="PANTHER" id="PTHR43848">
    <property type="entry name" value="PUTRESCINE TRANSPORT SYSTEM PERMEASE PROTEIN POTI"/>
    <property type="match status" value="1"/>
</dbReference>
<dbReference type="PANTHER" id="PTHR43848:SF2">
    <property type="entry name" value="PUTRESCINE TRANSPORT SYSTEM PERMEASE PROTEIN POTI"/>
    <property type="match status" value="1"/>
</dbReference>
<feature type="transmembrane region" description="Helical" evidence="8">
    <location>
        <begin position="181"/>
        <end position="203"/>
    </location>
</feature>
<dbReference type="InterPro" id="IPR051789">
    <property type="entry name" value="Bact_Polyamine_Transport"/>
</dbReference>
<keyword evidence="7 8" id="KW-0472">Membrane</keyword>
<feature type="transmembrane region" description="Helical" evidence="8">
    <location>
        <begin position="68"/>
        <end position="87"/>
    </location>
</feature>
<evidence type="ECO:0000259" key="10">
    <source>
        <dbReference type="PROSITE" id="PS50928"/>
    </source>
</evidence>
<reference evidence="11 12" key="1">
    <citation type="submission" date="2022-10" db="EMBL/GenBank/DDBJ databases">
        <title>Genomic of Burkholderia cepacia PN-1.</title>
        <authorList>
            <person name="Yang Y."/>
            <person name="Guan H."/>
            <person name="Huang J."/>
        </authorList>
    </citation>
    <scope>NUCLEOTIDE SEQUENCE [LARGE SCALE GENOMIC DNA]</scope>
    <source>
        <strain evidence="11 12">PN-1</strain>
    </source>
</reference>
<evidence type="ECO:0000256" key="5">
    <source>
        <dbReference type="ARBA" id="ARBA00022692"/>
    </source>
</evidence>
<dbReference type="InterPro" id="IPR035906">
    <property type="entry name" value="MetI-like_sf"/>
</dbReference>
<comment type="similarity">
    <text evidence="2">Belongs to the binding-protein-dependent transport system permease family. CysTW subfamily.</text>
</comment>
<feature type="transmembrane region" description="Helical" evidence="8">
    <location>
        <begin position="137"/>
        <end position="160"/>
    </location>
</feature>
<dbReference type="CDD" id="cd06261">
    <property type="entry name" value="TM_PBP2"/>
    <property type="match status" value="1"/>
</dbReference>
<proteinExistence type="inferred from homology"/>
<dbReference type="RefSeq" id="WP_342706185.1">
    <property type="nucleotide sequence ID" value="NZ_CP109823.1"/>
</dbReference>
<dbReference type="Proteomes" id="UP001448498">
    <property type="component" value="Chromosome 2"/>
</dbReference>
<organism evidence="11 12">
    <name type="scientific">Burkholderia arboris</name>
    <dbReference type="NCBI Taxonomy" id="488730"/>
    <lineage>
        <taxon>Bacteria</taxon>
        <taxon>Pseudomonadati</taxon>
        <taxon>Pseudomonadota</taxon>
        <taxon>Betaproteobacteria</taxon>
        <taxon>Burkholderiales</taxon>
        <taxon>Burkholderiaceae</taxon>
        <taxon>Burkholderia</taxon>
        <taxon>Burkholderia cepacia complex</taxon>
    </lineage>
</organism>
<feature type="region of interest" description="Disordered" evidence="9">
    <location>
        <begin position="287"/>
        <end position="314"/>
    </location>
</feature>
<feature type="transmembrane region" description="Helical" evidence="8">
    <location>
        <begin position="99"/>
        <end position="125"/>
    </location>
</feature>
<evidence type="ECO:0000256" key="3">
    <source>
        <dbReference type="ARBA" id="ARBA00022448"/>
    </source>
</evidence>
<feature type="transmembrane region" description="Helical" evidence="8">
    <location>
        <begin position="7"/>
        <end position="32"/>
    </location>
</feature>
<evidence type="ECO:0000256" key="4">
    <source>
        <dbReference type="ARBA" id="ARBA00022475"/>
    </source>
</evidence>
<name>A0ABZ3DVJ5_9BURK</name>
<feature type="compositionally biased region" description="Pro residues" evidence="9">
    <location>
        <begin position="289"/>
        <end position="299"/>
    </location>
</feature>
<evidence type="ECO:0000256" key="7">
    <source>
        <dbReference type="ARBA" id="ARBA00023136"/>
    </source>
</evidence>
<sequence>MTRTNRILSACVLGAGFLFLYVPIASLVVYSFNASKLVTVWTGFSLKWYGALLHDDELLAAAWLSLKIALLTATASVAIGTWAGFVLARMGRFRGFTLYAAMINAPLVIPEVIQGISLLLLFVAMQQTFGWPAGRGWLTIWIGHVMLCLSFVAVIVQSRVKELDRSIEEAALDLGARPVKVFFVITLPLIAQALVSGWLLAFTVSIDDVILSAFLSGPGSTTLPLVVFSRVRMGLNPEMNALATVFITAVTIGVVVVNRAMQARERKQARDARAWHAVSTLEAMLDAPAPSPAMPPARPPAAQLRPAPAPHPVK</sequence>
<evidence type="ECO:0000256" key="9">
    <source>
        <dbReference type="SAM" id="MobiDB-lite"/>
    </source>
</evidence>
<dbReference type="SUPFAM" id="SSF161098">
    <property type="entry name" value="MetI-like"/>
    <property type="match status" value="1"/>
</dbReference>
<evidence type="ECO:0000256" key="6">
    <source>
        <dbReference type="ARBA" id="ARBA00022989"/>
    </source>
</evidence>
<keyword evidence="3 8" id="KW-0813">Transport</keyword>
<keyword evidence="6 8" id="KW-1133">Transmembrane helix</keyword>
<keyword evidence="4" id="KW-1003">Cell membrane</keyword>
<gene>
    <name evidence="11" type="ORF">OHZ10_37220</name>
</gene>
<feature type="domain" description="ABC transmembrane type-1" evidence="10">
    <location>
        <begin position="62"/>
        <end position="258"/>
    </location>
</feature>